<dbReference type="EMBL" id="BK015999">
    <property type="protein sequence ID" value="DAF88928.1"/>
    <property type="molecule type" value="Genomic_DNA"/>
</dbReference>
<feature type="region of interest" description="Disordered" evidence="1">
    <location>
        <begin position="63"/>
        <end position="88"/>
    </location>
</feature>
<organism evidence="2">
    <name type="scientific">Myoviridae sp. ctBtV12</name>
    <dbReference type="NCBI Taxonomy" id="2825049"/>
    <lineage>
        <taxon>Viruses</taxon>
        <taxon>Duplodnaviria</taxon>
        <taxon>Heunggongvirae</taxon>
        <taxon>Uroviricota</taxon>
        <taxon>Caudoviricetes</taxon>
    </lineage>
</organism>
<reference evidence="2" key="1">
    <citation type="journal article" date="2021" name="Proc. Natl. Acad. Sci. U.S.A.">
        <title>A Catalog of Tens of Thousands of Viruses from Human Metagenomes Reveals Hidden Associations with Chronic Diseases.</title>
        <authorList>
            <person name="Tisza M.J."/>
            <person name="Buck C.B."/>
        </authorList>
    </citation>
    <scope>NUCLEOTIDE SEQUENCE</scope>
    <source>
        <strain evidence="2">CtBtV12</strain>
    </source>
</reference>
<proteinExistence type="predicted"/>
<evidence type="ECO:0000256" key="1">
    <source>
        <dbReference type="SAM" id="MobiDB-lite"/>
    </source>
</evidence>
<evidence type="ECO:0000313" key="2">
    <source>
        <dbReference type="EMBL" id="DAF88928.1"/>
    </source>
</evidence>
<accession>A0A8S5U389</accession>
<sequence>MAQFSTDGIDSIAEEMAWMGEAAGETADEMLLAGAEEVKRAWQETAEAHGYHDSGDMIASIRADKAPKSDADGVRKIDVYPRGQDHKKKPVCNAEKAYVLHYGTSHIQGSHWIDEAEQKALPAVQQVFEDIWDKHLKGG</sequence>
<name>A0A8S5U389_9CAUD</name>
<feature type="compositionally biased region" description="Basic and acidic residues" evidence="1">
    <location>
        <begin position="63"/>
        <end position="79"/>
    </location>
</feature>
<protein>
    <submittedName>
        <fullName evidence="2">Type I neck protein</fullName>
    </submittedName>
</protein>